<dbReference type="GO" id="GO:1990883">
    <property type="term" value="F:18S rRNA cytidine N-acetyltransferase activity"/>
    <property type="evidence" value="ECO:0007669"/>
    <property type="project" value="TreeGrafter"/>
</dbReference>
<dbReference type="GO" id="GO:0000049">
    <property type="term" value="F:tRNA binding"/>
    <property type="evidence" value="ECO:0007669"/>
    <property type="project" value="TreeGrafter"/>
</dbReference>
<evidence type="ECO:0000313" key="5">
    <source>
        <dbReference type="Proteomes" id="UP001209878"/>
    </source>
</evidence>
<feature type="domain" description="Possible tRNA binding" evidence="3">
    <location>
        <begin position="153"/>
        <end position="361"/>
    </location>
</feature>
<dbReference type="GO" id="GO:0030686">
    <property type="term" value="C:90S preribosome"/>
    <property type="evidence" value="ECO:0007669"/>
    <property type="project" value="TreeGrafter"/>
</dbReference>
<accession>A0AAD9P2Q1</accession>
<dbReference type="InterPro" id="IPR032672">
    <property type="entry name" value="TmcA/NAT10/Kre33"/>
</dbReference>
<protein>
    <recommendedName>
        <fullName evidence="6">N-acetyltransferase 10</fullName>
    </recommendedName>
</protein>
<feature type="domain" description="N-acetyltransferase" evidence="2">
    <location>
        <begin position="1"/>
        <end position="115"/>
    </location>
</feature>
<feature type="region of interest" description="Disordered" evidence="1">
    <location>
        <begin position="382"/>
        <end position="409"/>
    </location>
</feature>
<keyword evidence="5" id="KW-1185">Reference proteome</keyword>
<feature type="compositionally biased region" description="Basic and acidic residues" evidence="1">
    <location>
        <begin position="382"/>
        <end position="398"/>
    </location>
</feature>
<evidence type="ECO:0000259" key="2">
    <source>
        <dbReference type="Pfam" id="PF13718"/>
    </source>
</evidence>
<dbReference type="Pfam" id="PF13718">
    <property type="entry name" value="GNAT_acetyltr_2"/>
    <property type="match status" value="1"/>
</dbReference>
<dbReference type="Gene3D" id="3.40.630.30">
    <property type="match status" value="1"/>
</dbReference>
<sequence length="409" mass="46748">MGYGSRAMEMLQQYYEGKIPNLSETESQAAQEAPSVNTECVSLLEERITPRKNLPPLLLKLSERPPEKLDYLGVSFGLTANLLKFWKRSGYIPVYLRQTANDLTGEHSCIMLKILNEEEEAAGKDEAGQEATGKSGKEELWLMAYWKGECDIGEFVADFRRRFGALLSYQFRSFTPSLALNLLQHRHYRTPLQAMSRQELDTYFTKYDLKRLELYSQNMVDYHLIMDLLPTISHLHFQHHIDVHLSTAQSAILLGLGLQHKTVEQLGKEIDLPASQILGLFNRCIRKVVQYFSQIQECAVEQEMIERREINMQPVKQTMDDELSEAAKEVSEKQKKDLDVLKGLDLSQFSIRGSEEDWGQALSSGKPAGLVSVKSNLKKKRTPEVDLDKLTEGGDGKKRPFKKHKHSKR</sequence>
<gene>
    <name evidence="4" type="ORF">NP493_180g07027</name>
</gene>
<dbReference type="PANTHER" id="PTHR10925:SF5">
    <property type="entry name" value="RNA CYTIDINE ACETYLTRANSFERASE"/>
    <property type="match status" value="1"/>
</dbReference>
<dbReference type="Pfam" id="PF13725">
    <property type="entry name" value="tRNA_bind_2"/>
    <property type="match status" value="1"/>
</dbReference>
<name>A0AAD9P2Q1_RIDPI</name>
<dbReference type="GO" id="GO:0005730">
    <property type="term" value="C:nucleolus"/>
    <property type="evidence" value="ECO:0007669"/>
    <property type="project" value="TreeGrafter"/>
</dbReference>
<evidence type="ECO:0008006" key="6">
    <source>
        <dbReference type="Google" id="ProtNLM"/>
    </source>
</evidence>
<organism evidence="4 5">
    <name type="scientific">Ridgeia piscesae</name>
    <name type="common">Tubeworm</name>
    <dbReference type="NCBI Taxonomy" id="27915"/>
    <lineage>
        <taxon>Eukaryota</taxon>
        <taxon>Metazoa</taxon>
        <taxon>Spiralia</taxon>
        <taxon>Lophotrochozoa</taxon>
        <taxon>Annelida</taxon>
        <taxon>Polychaeta</taxon>
        <taxon>Sedentaria</taxon>
        <taxon>Canalipalpata</taxon>
        <taxon>Sabellida</taxon>
        <taxon>Siboglinidae</taxon>
        <taxon>Ridgeia</taxon>
    </lineage>
</organism>
<feature type="compositionally biased region" description="Basic residues" evidence="1">
    <location>
        <begin position="399"/>
        <end position="409"/>
    </location>
</feature>
<evidence type="ECO:0000259" key="3">
    <source>
        <dbReference type="Pfam" id="PF13725"/>
    </source>
</evidence>
<dbReference type="InterPro" id="IPR000182">
    <property type="entry name" value="GNAT_dom"/>
</dbReference>
<comment type="caution">
    <text evidence="4">The sequence shown here is derived from an EMBL/GenBank/DDBJ whole genome shotgun (WGS) entry which is preliminary data.</text>
</comment>
<dbReference type="Proteomes" id="UP001209878">
    <property type="component" value="Unassembled WGS sequence"/>
</dbReference>
<dbReference type="GO" id="GO:1904812">
    <property type="term" value="P:rRNA acetylation involved in maturation of SSU-rRNA"/>
    <property type="evidence" value="ECO:0007669"/>
    <property type="project" value="TreeGrafter"/>
</dbReference>
<evidence type="ECO:0000256" key="1">
    <source>
        <dbReference type="SAM" id="MobiDB-lite"/>
    </source>
</evidence>
<dbReference type="InterPro" id="IPR027992">
    <property type="entry name" value="tRNA_bind_dom"/>
</dbReference>
<dbReference type="EMBL" id="JAODUO010000180">
    <property type="protein sequence ID" value="KAK2187051.1"/>
    <property type="molecule type" value="Genomic_DNA"/>
</dbReference>
<reference evidence="4" key="1">
    <citation type="journal article" date="2023" name="Mol. Biol. Evol.">
        <title>Third-Generation Sequencing Reveals the Adaptive Role of the Epigenome in Three Deep-Sea Polychaetes.</title>
        <authorList>
            <person name="Perez M."/>
            <person name="Aroh O."/>
            <person name="Sun Y."/>
            <person name="Lan Y."/>
            <person name="Juniper S.K."/>
            <person name="Young C.R."/>
            <person name="Angers B."/>
            <person name="Qian P.Y."/>
        </authorList>
    </citation>
    <scope>NUCLEOTIDE SEQUENCE</scope>
    <source>
        <strain evidence="4">R07B-5</strain>
    </source>
</reference>
<proteinExistence type="predicted"/>
<evidence type="ECO:0000313" key="4">
    <source>
        <dbReference type="EMBL" id="KAK2187051.1"/>
    </source>
</evidence>
<dbReference type="PANTHER" id="PTHR10925">
    <property type="entry name" value="N-ACETYLTRANSFERASE 10"/>
    <property type="match status" value="1"/>
</dbReference>
<dbReference type="AlphaFoldDB" id="A0AAD9P2Q1"/>